<evidence type="ECO:0000313" key="1">
    <source>
        <dbReference type="EnsemblPlants" id="AUR62042111-RA:cds"/>
    </source>
</evidence>
<organism evidence="1 2">
    <name type="scientific">Chenopodium quinoa</name>
    <name type="common">Quinoa</name>
    <dbReference type="NCBI Taxonomy" id="63459"/>
    <lineage>
        <taxon>Eukaryota</taxon>
        <taxon>Viridiplantae</taxon>
        <taxon>Streptophyta</taxon>
        <taxon>Embryophyta</taxon>
        <taxon>Tracheophyta</taxon>
        <taxon>Spermatophyta</taxon>
        <taxon>Magnoliopsida</taxon>
        <taxon>eudicotyledons</taxon>
        <taxon>Gunneridae</taxon>
        <taxon>Pentapetalae</taxon>
        <taxon>Caryophyllales</taxon>
        <taxon>Chenopodiaceae</taxon>
        <taxon>Chenopodioideae</taxon>
        <taxon>Atripliceae</taxon>
        <taxon>Chenopodium</taxon>
    </lineage>
</organism>
<dbReference type="Gramene" id="AUR62042111-RA">
    <property type="protein sequence ID" value="AUR62042111-RA:cds"/>
    <property type="gene ID" value="AUR62042111"/>
</dbReference>
<proteinExistence type="predicted"/>
<reference evidence="1" key="1">
    <citation type="journal article" date="2017" name="Nature">
        <title>The genome of Chenopodium quinoa.</title>
        <authorList>
            <person name="Jarvis D.E."/>
            <person name="Ho Y.S."/>
            <person name="Lightfoot D.J."/>
            <person name="Schmoeckel S.M."/>
            <person name="Li B."/>
            <person name="Borm T.J.A."/>
            <person name="Ohyanagi H."/>
            <person name="Mineta K."/>
            <person name="Michell C.T."/>
            <person name="Saber N."/>
            <person name="Kharbatia N.M."/>
            <person name="Rupper R.R."/>
            <person name="Sharp A.R."/>
            <person name="Dally N."/>
            <person name="Boughton B.A."/>
            <person name="Woo Y.H."/>
            <person name="Gao G."/>
            <person name="Schijlen E.G.W.M."/>
            <person name="Guo X."/>
            <person name="Momin A.A."/>
            <person name="Negrao S."/>
            <person name="Al-Babili S."/>
            <person name="Gehring C."/>
            <person name="Roessner U."/>
            <person name="Jung C."/>
            <person name="Murphy K."/>
            <person name="Arold S.T."/>
            <person name="Gojobori T."/>
            <person name="van der Linden C.G."/>
            <person name="van Loo E.N."/>
            <person name="Jellen E.N."/>
            <person name="Maughan P.J."/>
            <person name="Tester M."/>
        </authorList>
    </citation>
    <scope>NUCLEOTIDE SEQUENCE [LARGE SCALE GENOMIC DNA]</scope>
    <source>
        <strain evidence="1">cv. PI 614886</strain>
    </source>
</reference>
<protein>
    <submittedName>
        <fullName evidence="1">Uncharacterized protein</fullName>
    </submittedName>
</protein>
<reference evidence="1" key="2">
    <citation type="submission" date="2021-03" db="UniProtKB">
        <authorList>
            <consortium name="EnsemblPlants"/>
        </authorList>
    </citation>
    <scope>IDENTIFICATION</scope>
</reference>
<accession>A0A803N8E6</accession>
<dbReference type="AlphaFoldDB" id="A0A803N8E6"/>
<sequence length="209" mass="22993">MESPLRLRLSRGKEKIWKWVKSSCPSKCSASPSDIPPTITSPGFGGSPSRATSRAMNVSAWNCRGLGMADSPKVPYVVSLVRSFGVDMMFLMENLVSVDVAVKKLASVSFDGFCGCDAVGLSGGFILRCISSSPFPDHAAIILKESGLTCTRRRPYKIENWCLGIKEITDIIGSDWLKSHSGSFMFSISRKLEEVKGHMFRWCATNKRK</sequence>
<keyword evidence="2" id="KW-1185">Reference proteome</keyword>
<dbReference type="Proteomes" id="UP000596660">
    <property type="component" value="Unplaced"/>
</dbReference>
<dbReference type="EnsemblPlants" id="AUR62042111-RA">
    <property type="protein sequence ID" value="AUR62042111-RA:cds"/>
    <property type="gene ID" value="AUR62042111"/>
</dbReference>
<name>A0A803N8E6_CHEQI</name>
<evidence type="ECO:0000313" key="2">
    <source>
        <dbReference type="Proteomes" id="UP000596660"/>
    </source>
</evidence>